<evidence type="ECO:0000313" key="3">
    <source>
        <dbReference type="Proteomes" id="UP000269945"/>
    </source>
</evidence>
<evidence type="ECO:0000256" key="1">
    <source>
        <dbReference type="SAM" id="MobiDB-lite"/>
    </source>
</evidence>
<keyword evidence="3" id="KW-1185">Reference proteome</keyword>
<gene>
    <name evidence="2" type="ORF">BN2614_LOCUS3</name>
</gene>
<dbReference type="AlphaFoldDB" id="A0A9X9Q6R2"/>
<dbReference type="EMBL" id="CYRY02042854">
    <property type="protein sequence ID" value="VCX36812.1"/>
    <property type="molecule type" value="Genomic_DNA"/>
</dbReference>
<feature type="region of interest" description="Disordered" evidence="1">
    <location>
        <begin position="11"/>
        <end position="97"/>
    </location>
</feature>
<organism evidence="2 3">
    <name type="scientific">Gulo gulo</name>
    <name type="common">Wolverine</name>
    <name type="synonym">Gluton</name>
    <dbReference type="NCBI Taxonomy" id="48420"/>
    <lineage>
        <taxon>Eukaryota</taxon>
        <taxon>Metazoa</taxon>
        <taxon>Chordata</taxon>
        <taxon>Craniata</taxon>
        <taxon>Vertebrata</taxon>
        <taxon>Euteleostomi</taxon>
        <taxon>Mammalia</taxon>
        <taxon>Eutheria</taxon>
        <taxon>Laurasiatheria</taxon>
        <taxon>Carnivora</taxon>
        <taxon>Caniformia</taxon>
        <taxon>Musteloidea</taxon>
        <taxon>Mustelidae</taxon>
        <taxon>Guloninae</taxon>
        <taxon>Gulo</taxon>
    </lineage>
</organism>
<evidence type="ECO:0000313" key="2">
    <source>
        <dbReference type="EMBL" id="VCX36812.1"/>
    </source>
</evidence>
<reference evidence="2 3" key="1">
    <citation type="submission" date="2018-10" db="EMBL/GenBank/DDBJ databases">
        <authorList>
            <person name="Ekblom R."/>
            <person name="Jareborg N."/>
        </authorList>
    </citation>
    <scope>NUCLEOTIDE SEQUENCE [LARGE SCALE GENOMIC DNA]</scope>
    <source>
        <tissue evidence="2">Muscle</tissue>
    </source>
</reference>
<accession>A0A9X9Q6R2</accession>
<comment type="caution">
    <text evidence="2">The sequence shown here is derived from an EMBL/GenBank/DDBJ whole genome shotgun (WGS) entry which is preliminary data.</text>
</comment>
<protein>
    <submittedName>
        <fullName evidence="2">Uncharacterized protein</fullName>
    </submittedName>
</protein>
<feature type="compositionally biased region" description="Basic and acidic residues" evidence="1">
    <location>
        <begin position="76"/>
        <end position="91"/>
    </location>
</feature>
<proteinExistence type="predicted"/>
<dbReference type="Proteomes" id="UP000269945">
    <property type="component" value="Unassembled WGS sequence"/>
</dbReference>
<name>A0A9X9Q6R2_GULGU</name>
<feature type="compositionally biased region" description="Low complexity" evidence="1">
    <location>
        <begin position="61"/>
        <end position="74"/>
    </location>
</feature>
<sequence>MRIWENRAVALSSAADSPARLPAASSVHPNAPRERHDASEPVSSPLSDQRAVRASRGQRVPSPGASPLASSATAWPKRERPPPVGEDRLGNRPDGVSSFCTIITLSRLM</sequence>